<reference evidence="2" key="1">
    <citation type="submission" date="2018-09" db="EMBL/GenBank/DDBJ databases">
        <title>Complete genome sequence of thermophilic cyanobacteria strain Thermosynechococcus elongatus PKUAC-SCTE542.</title>
        <authorList>
            <person name="Liang Y."/>
            <person name="Tang J."/>
            <person name="Daroch M."/>
        </authorList>
    </citation>
    <scope>NUCLEOTIDE SEQUENCE [LARGE SCALE GENOMIC DNA]</scope>
    <source>
        <strain evidence="2">E542</strain>
    </source>
</reference>
<dbReference type="RefSeq" id="WP_181496288.1">
    <property type="nucleotide sequence ID" value="NZ_CP032152.1"/>
</dbReference>
<dbReference type="Gene3D" id="1.25.40.10">
    <property type="entry name" value="Tetratricopeptide repeat domain"/>
    <property type="match status" value="1"/>
</dbReference>
<gene>
    <name evidence="1" type="ORF">D3A95_03610</name>
</gene>
<protein>
    <submittedName>
        <fullName evidence="1">Tetratricopeptide repeat protein</fullName>
    </submittedName>
</protein>
<sequence length="369" mass="42478">MLTEVLTALDKGNFQQAEKLLATLPPEDPRVLLCRGQLHLKTERLEAAESDFRQLLRLNCGSKLTQMARRGLEKIEQIRQQQRQQAILATHAVVGVEQQGVLVLEGVAAPEQRTILARLLATMFKIDPYTARLLIPSRGWRLIRTGNFAELTVYCQELKQQGFTLFCVPFEALTATPVLQVRYFAALEPQPRVVCTSSLSPEPVELTFTWSQVSQRVEGLLPIFEQVFDRDRQGKVTRKEQIQDHAQCCDLHLFQQNQILRFYRGGYQFHQGIPLNRVAEVIQSDLDLDQNTSWVKWRQLSSLWQQHCGDRPVWQDFTSFAETALDFTELLSKIPPHINLFRREDSLWDAAFMLYSSLAFHRARSGSNR</sequence>
<dbReference type="EMBL" id="CP032152">
    <property type="protein sequence ID" value="AXY67546.1"/>
    <property type="molecule type" value="Genomic_DNA"/>
</dbReference>
<organism evidence="1 2">
    <name type="scientific">Thermosynechococcus sichuanensis E542</name>
    <dbReference type="NCBI Taxonomy" id="2016101"/>
    <lineage>
        <taxon>Bacteria</taxon>
        <taxon>Bacillati</taxon>
        <taxon>Cyanobacteriota</taxon>
        <taxon>Cyanophyceae</taxon>
        <taxon>Acaryochloridales</taxon>
        <taxon>Thermosynechococcaceae</taxon>
        <taxon>Thermosynechococcus</taxon>
        <taxon>Thermosynechococcus sichuanensis</taxon>
    </lineage>
</organism>
<name>A0A3B7MK67_9CYAN</name>
<keyword evidence="2" id="KW-1185">Reference proteome</keyword>
<evidence type="ECO:0000313" key="2">
    <source>
        <dbReference type="Proteomes" id="UP000261812"/>
    </source>
</evidence>
<dbReference type="Proteomes" id="UP000261812">
    <property type="component" value="Chromosome"/>
</dbReference>
<proteinExistence type="predicted"/>
<dbReference type="InterPro" id="IPR011990">
    <property type="entry name" value="TPR-like_helical_dom_sf"/>
</dbReference>
<dbReference type="AlphaFoldDB" id="A0A3B7MK67"/>
<accession>A0A3B7MK67</accession>
<evidence type="ECO:0000313" key="1">
    <source>
        <dbReference type="EMBL" id="AXY67546.1"/>
    </source>
</evidence>
<dbReference type="SUPFAM" id="SSF48452">
    <property type="entry name" value="TPR-like"/>
    <property type="match status" value="1"/>
</dbReference>
<dbReference type="KEGG" id="tsq:D3A95_03610"/>